<dbReference type="NCBIfam" id="TIGR01730">
    <property type="entry name" value="RND_mfp"/>
    <property type="match status" value="1"/>
</dbReference>
<dbReference type="InterPro" id="IPR058627">
    <property type="entry name" value="MdtA-like_C"/>
</dbReference>
<dbReference type="Pfam" id="PF25917">
    <property type="entry name" value="BSH_RND"/>
    <property type="match status" value="1"/>
</dbReference>
<gene>
    <name evidence="8" type="ORF">F945_02447</name>
</gene>
<evidence type="ECO:0000256" key="2">
    <source>
        <dbReference type="ARBA" id="ARBA00009477"/>
    </source>
</evidence>
<organism evidence="8 9">
    <name type="scientific">Acinetobacter rudis CIP 110305</name>
    <dbReference type="NCBI Taxonomy" id="421052"/>
    <lineage>
        <taxon>Bacteria</taxon>
        <taxon>Pseudomonadati</taxon>
        <taxon>Pseudomonadota</taxon>
        <taxon>Gammaproteobacteria</taxon>
        <taxon>Moraxellales</taxon>
        <taxon>Moraxellaceae</taxon>
        <taxon>Acinetobacter</taxon>
    </lineage>
</organism>
<dbReference type="PATRIC" id="fig|421052.3.peg.2393"/>
<dbReference type="Gene3D" id="2.40.50.100">
    <property type="match status" value="1"/>
</dbReference>
<dbReference type="GO" id="GO:0005886">
    <property type="term" value="C:plasma membrane"/>
    <property type="evidence" value="ECO:0007669"/>
    <property type="project" value="UniProtKB-SubCell"/>
</dbReference>
<comment type="similarity">
    <text evidence="2">Belongs to the membrane fusion protein (MFP) (TC 8.A.1) family.</text>
</comment>
<evidence type="ECO:0000256" key="3">
    <source>
        <dbReference type="SAM" id="SignalP"/>
    </source>
</evidence>
<evidence type="ECO:0000259" key="4">
    <source>
        <dbReference type="Pfam" id="PF25876"/>
    </source>
</evidence>
<dbReference type="GO" id="GO:0046677">
    <property type="term" value="P:response to antibiotic"/>
    <property type="evidence" value="ECO:0007669"/>
    <property type="project" value="TreeGrafter"/>
</dbReference>
<dbReference type="Gene3D" id="1.10.287.470">
    <property type="entry name" value="Helix hairpin bin"/>
    <property type="match status" value="1"/>
</dbReference>
<keyword evidence="9" id="KW-1185">Reference proteome</keyword>
<keyword evidence="3" id="KW-0732">Signal</keyword>
<name>S3MYD4_9GAMM</name>
<feature type="domain" description="Multidrug resistance protein MdtA-like barrel-sandwich hybrid" evidence="5">
    <location>
        <begin position="64"/>
        <end position="207"/>
    </location>
</feature>
<accession>S3MYD4</accession>
<dbReference type="AlphaFoldDB" id="S3MYD4"/>
<dbReference type="InterPro" id="IPR006143">
    <property type="entry name" value="RND_pump_MFP"/>
</dbReference>
<dbReference type="PROSITE" id="PS51257">
    <property type="entry name" value="PROKAR_LIPOPROTEIN"/>
    <property type="match status" value="1"/>
</dbReference>
<dbReference type="Pfam" id="PF25967">
    <property type="entry name" value="RND-MFP_C"/>
    <property type="match status" value="1"/>
</dbReference>
<feature type="domain" description="Multidrug resistance protein MdtA-like alpha-helical hairpin" evidence="4">
    <location>
        <begin position="106"/>
        <end position="174"/>
    </location>
</feature>
<feature type="signal peptide" evidence="3">
    <location>
        <begin position="1"/>
        <end position="19"/>
    </location>
</feature>
<dbReference type="Gene3D" id="2.40.30.170">
    <property type="match status" value="1"/>
</dbReference>
<protein>
    <submittedName>
        <fullName evidence="8">Uncharacterized protein</fullName>
    </submittedName>
</protein>
<dbReference type="Pfam" id="PF25944">
    <property type="entry name" value="Beta-barrel_RND"/>
    <property type="match status" value="1"/>
</dbReference>
<feature type="chain" id="PRO_5004523560" evidence="3">
    <location>
        <begin position="20"/>
        <end position="401"/>
    </location>
</feature>
<evidence type="ECO:0000313" key="8">
    <source>
        <dbReference type="EMBL" id="EPF71418.1"/>
    </source>
</evidence>
<dbReference type="FunFam" id="2.40.420.20:FF:000001">
    <property type="entry name" value="Efflux RND transporter periplasmic adaptor subunit"/>
    <property type="match status" value="1"/>
</dbReference>
<evidence type="ECO:0000256" key="1">
    <source>
        <dbReference type="ARBA" id="ARBA00004519"/>
    </source>
</evidence>
<dbReference type="GO" id="GO:0022857">
    <property type="term" value="F:transmembrane transporter activity"/>
    <property type="evidence" value="ECO:0007669"/>
    <property type="project" value="InterPro"/>
</dbReference>
<dbReference type="eggNOG" id="COG0845">
    <property type="taxonomic scope" value="Bacteria"/>
</dbReference>
<reference evidence="8 9" key="1">
    <citation type="submission" date="2013-06" db="EMBL/GenBank/DDBJ databases">
        <title>The Genome Sequence of Acinetobacter rudis CIP 110305.</title>
        <authorList>
            <consortium name="The Broad Institute Genome Sequencing Platform"/>
            <consortium name="The Broad Institute Genome Sequencing Center for Infectious Disease"/>
            <person name="Cerqueira G."/>
            <person name="Feldgarden M."/>
            <person name="Courvalin P."/>
            <person name="Perichon B."/>
            <person name="Grillot-Courvalin C."/>
            <person name="Clermont D."/>
            <person name="Rocha E."/>
            <person name="Yoon E.-J."/>
            <person name="Nemec A."/>
            <person name="Young S.K."/>
            <person name="Zeng Q."/>
            <person name="Gargeya S."/>
            <person name="Fitzgerald M."/>
            <person name="Abouelleil A."/>
            <person name="Alvarado L."/>
            <person name="Berlin A.M."/>
            <person name="Chapman S.B."/>
            <person name="Dewar J."/>
            <person name="Goldberg J."/>
            <person name="Griggs A."/>
            <person name="Gujja S."/>
            <person name="Hansen M."/>
            <person name="Howarth C."/>
            <person name="Imamovic A."/>
            <person name="Larimer J."/>
            <person name="McCowan C."/>
            <person name="Murphy C."/>
            <person name="Pearson M."/>
            <person name="Priest M."/>
            <person name="Roberts A."/>
            <person name="Saif S."/>
            <person name="Shea T."/>
            <person name="Sykes S."/>
            <person name="Wortman J."/>
            <person name="Nusbaum C."/>
            <person name="Birren B."/>
        </authorList>
    </citation>
    <scope>NUCLEOTIDE SEQUENCE [LARGE SCALE GENOMIC DNA]</scope>
    <source>
        <strain evidence="8 9">CIP 110305</strain>
    </source>
</reference>
<dbReference type="SUPFAM" id="SSF111369">
    <property type="entry name" value="HlyD-like secretion proteins"/>
    <property type="match status" value="1"/>
</dbReference>
<feature type="domain" description="Multidrug resistance protein MdtA-like C-terminal permuted SH3" evidence="7">
    <location>
        <begin position="303"/>
        <end position="364"/>
    </location>
</feature>
<sequence>MYKPLVYLFSLGLITAALQACSSADDDAAMFAEDTGPVKISVTAAKQQAVEHEENLPARVQAYRVAEIRPQVGGILERVLFHQGSEVKAGQALFKINSELFQADVNSEKAILASAESEAQRLHVQLQRYQQLLPSNAVSKQDVKNTEAAYQQALSQVAKSKATLARQQLHLRYATVQAPISGRIGKILVTEGALVNSNDANAMAVVQQIDKVYVDVKQSIAEYEALQDQLSRGELQQSAVSNVEILNSQGQPYPVTGKLLFSDTQVDPETGDVNIRVLVDNPQRKLLPGMYVRVRMHRASQPNAIVIPEQAVQRNPNGQAQVLVVDAKQNTSERPITLGALQQGYYVVQQGLKVGERVVVQGHERIQPKVKLNIAEWKAPVAPIAAVQASQTPATAGSGGS</sequence>
<feature type="domain" description="Multidrug resistance protein MdtA-like beta-barrel" evidence="6">
    <location>
        <begin position="212"/>
        <end position="298"/>
    </location>
</feature>
<evidence type="ECO:0000259" key="5">
    <source>
        <dbReference type="Pfam" id="PF25917"/>
    </source>
</evidence>
<dbReference type="Pfam" id="PF25876">
    <property type="entry name" value="HH_MFP_RND"/>
    <property type="match status" value="1"/>
</dbReference>
<comment type="caution">
    <text evidence="8">The sequence shown here is derived from an EMBL/GenBank/DDBJ whole genome shotgun (WGS) entry which is preliminary data.</text>
</comment>
<proteinExistence type="inferred from homology"/>
<comment type="subcellular location">
    <subcellularLocation>
        <location evidence="1">Cell inner membrane</location>
        <topology evidence="1">Lipid-anchor</topology>
    </subcellularLocation>
</comment>
<dbReference type="EMBL" id="ATGI01000032">
    <property type="protein sequence ID" value="EPF71418.1"/>
    <property type="molecule type" value="Genomic_DNA"/>
</dbReference>
<dbReference type="STRING" id="632955.GCA_000829675_03105"/>
<dbReference type="InterPro" id="IPR058625">
    <property type="entry name" value="MdtA-like_BSH"/>
</dbReference>
<evidence type="ECO:0000259" key="6">
    <source>
        <dbReference type="Pfam" id="PF25944"/>
    </source>
</evidence>
<evidence type="ECO:0000259" key="7">
    <source>
        <dbReference type="Pfam" id="PF25967"/>
    </source>
</evidence>
<evidence type="ECO:0000313" key="9">
    <source>
        <dbReference type="Proteomes" id="UP000014568"/>
    </source>
</evidence>
<dbReference type="HOGENOM" id="CLU_018816_2_1_6"/>
<dbReference type="PANTHER" id="PTHR30158:SF3">
    <property type="entry name" value="MULTIDRUG EFFLUX PUMP SUBUNIT ACRA-RELATED"/>
    <property type="match status" value="1"/>
</dbReference>
<dbReference type="OrthoDB" id="9800613at2"/>
<dbReference type="InterPro" id="IPR058624">
    <property type="entry name" value="MdtA-like_HH"/>
</dbReference>
<dbReference type="PANTHER" id="PTHR30158">
    <property type="entry name" value="ACRA/E-RELATED COMPONENT OF DRUG EFFLUX TRANSPORTER"/>
    <property type="match status" value="1"/>
</dbReference>
<dbReference type="Proteomes" id="UP000014568">
    <property type="component" value="Unassembled WGS sequence"/>
</dbReference>
<dbReference type="Gene3D" id="2.40.420.20">
    <property type="match status" value="1"/>
</dbReference>
<dbReference type="RefSeq" id="WP_016656848.1">
    <property type="nucleotide sequence ID" value="NZ_KE340353.1"/>
</dbReference>
<dbReference type="InterPro" id="IPR058626">
    <property type="entry name" value="MdtA-like_b-barrel"/>
</dbReference>